<feature type="signal peptide" evidence="2">
    <location>
        <begin position="1"/>
        <end position="28"/>
    </location>
</feature>
<reference evidence="4 5" key="1">
    <citation type="journal article" date="2013" name="Mar. Genomics">
        <title>Expression of sulfatases in Rhodopirellula baltica and the diversity of sulfatases in the genus Rhodopirellula.</title>
        <authorList>
            <person name="Wegner C.E."/>
            <person name="Richter-Heitmann T."/>
            <person name="Klindworth A."/>
            <person name="Klockow C."/>
            <person name="Richter M."/>
            <person name="Achstetter T."/>
            <person name="Glockner F.O."/>
            <person name="Harder J."/>
        </authorList>
    </citation>
    <scope>NUCLEOTIDE SEQUENCE [LARGE SCALE GENOMIC DNA]</scope>
    <source>
        <strain evidence="4 5">SM1</strain>
    </source>
</reference>
<dbReference type="PANTHER" id="PTHR34819:SF3">
    <property type="entry name" value="CELL SURFACE PROTEIN"/>
    <property type="match status" value="1"/>
</dbReference>
<dbReference type="Pfam" id="PF01345">
    <property type="entry name" value="DUF11"/>
    <property type="match status" value="1"/>
</dbReference>
<feature type="compositionally biased region" description="Basic and acidic residues" evidence="1">
    <location>
        <begin position="338"/>
        <end position="352"/>
    </location>
</feature>
<feature type="compositionally biased region" description="Basic and acidic residues" evidence="1">
    <location>
        <begin position="1056"/>
        <end position="1067"/>
    </location>
</feature>
<feature type="region of interest" description="Disordered" evidence="1">
    <location>
        <begin position="422"/>
        <end position="472"/>
    </location>
</feature>
<protein>
    <submittedName>
        <fullName evidence="4">60kD cysteine-rich outer membrane protein</fullName>
    </submittedName>
</protein>
<keyword evidence="2" id="KW-0732">Signal</keyword>
<dbReference type="Proteomes" id="UP000011991">
    <property type="component" value="Unassembled WGS sequence"/>
</dbReference>
<sequence>MRGNRKMLVASKLFAIPFACLMSSAAMGESPTATQAAFESTGQNGNIAQVADQQTNSVSATKTAPNLFYSLAANNAHNQIQRNRESRGILSGLFGRSSSSDTTSSSQTQARSSSQPTADREPADWSGIPYHRGTATPETDARTPIRDPSQRNTARVIRGRAPAPLKADPVSTRTASRVPTPPSDSVLVDRSDVADLRPVTSRPTAARVIPRETYSRTNHDTNALSSETSSRRSGRRSLDALDPAEIKSPASSAASSSANASAGKPTPELVPKVVRREIESSEPVAETKVAANSKSKVSTSSQSGTSSRRGSGAGATANVAAKPNVAAKSGPTPSVELPKPKVAKDETSKAETAKTQVAVNTPTPAVAPKPAAAAPAAAPAPAAAVAKTPAKAVSPTASGSAPASLGLPAAAASPSATVAAVPNPSAGYHTPDMTSPASTLPAPDKHLAPTPSAQAISHRAGPPVSAFGPSQLVPTQSDAAAASQIIAPIGSGLAGQPSGNAAAATNDGDGFNVRTEKMVTFGQPVGVPAVADASSNSVTKPTRLHDMDNYQGNSNSATGNYSGDNFAQPRYDSQRTNSMRSGTPRSDGLDSQRALMEGQNSTASELPGIRVVTFGPGEIMIRQTQQYEIRVENRGAIDAQGVLVRAVIPDWAEIHGHNASQGHIENQTQDNSERLVWTIDSLPAGSVERMFVRLRAERSGTHALDVDWTMTPQHATATVKVQEPRLDLTIEGPEEVIYGQSQTYTVRVLNPGDGTAPNVVFTLSPNSATPQTQRIGDIPAGKEAQFEVELTAQDLVDLKIHGMASGDLDLRAEAEKTIRVASAKLEAVLTGPELKYQNTESLYNLQVQNTGSATSERIVATLQLPGGVKYLGGLEEAQLQHGTLKWQVNALAPGATRNYQFRCNMTATGDQRFIFDCKGSAAGQTGVALATRVESIADLVLTINDPPAPAPIGSDVTYEIIVRNRGSKEATDIRALAQFSHGIEPNKIEGQSGELLTGQVLFDPIPRIGAGQEIRLRVVAKADRAGHHRFRTEVRSGDTVLVAEEATHYMSPQSERVSRRSSDVQSR</sequence>
<feature type="chain" id="PRO_5004070534" evidence="2">
    <location>
        <begin position="29"/>
        <end position="1067"/>
    </location>
</feature>
<dbReference type="AlphaFoldDB" id="M5RIC3"/>
<dbReference type="InterPro" id="IPR051172">
    <property type="entry name" value="Chlamydia_OmcB"/>
</dbReference>
<feature type="region of interest" description="Disordered" evidence="1">
    <location>
        <begin position="1047"/>
        <end position="1067"/>
    </location>
</feature>
<dbReference type="EMBL" id="ANOG01000594">
    <property type="protein sequence ID" value="EMI18936.1"/>
    <property type="molecule type" value="Genomic_DNA"/>
</dbReference>
<feature type="compositionally biased region" description="Polar residues" evidence="1">
    <location>
        <begin position="574"/>
        <end position="584"/>
    </location>
</feature>
<dbReference type="PATRIC" id="fig|1265738.3.peg.4140"/>
<proteinExistence type="predicted"/>
<keyword evidence="5" id="KW-1185">Reference proteome</keyword>
<feature type="compositionally biased region" description="Low complexity" evidence="1">
    <location>
        <begin position="287"/>
        <end position="328"/>
    </location>
</feature>
<feature type="compositionally biased region" description="Basic and acidic residues" evidence="1">
    <location>
        <begin position="209"/>
        <end position="219"/>
    </location>
</feature>
<evidence type="ECO:0000256" key="1">
    <source>
        <dbReference type="SAM" id="MobiDB-lite"/>
    </source>
</evidence>
<comment type="caution">
    <text evidence="4">The sequence shown here is derived from an EMBL/GenBank/DDBJ whole genome shotgun (WGS) entry which is preliminary data.</text>
</comment>
<dbReference type="Gene3D" id="2.60.40.10">
    <property type="entry name" value="Immunoglobulins"/>
    <property type="match status" value="2"/>
</dbReference>
<accession>M5RIC3</accession>
<feature type="region of interest" description="Disordered" evidence="1">
    <location>
        <begin position="528"/>
        <end position="592"/>
    </location>
</feature>
<name>M5RIC3_9BACT</name>
<dbReference type="InterPro" id="IPR001434">
    <property type="entry name" value="OmcB-like_DUF11"/>
</dbReference>
<evidence type="ECO:0000313" key="5">
    <source>
        <dbReference type="Proteomes" id="UP000011991"/>
    </source>
</evidence>
<dbReference type="PANTHER" id="PTHR34819">
    <property type="entry name" value="LARGE CYSTEINE-RICH PERIPLASMIC PROTEIN OMCB"/>
    <property type="match status" value="1"/>
</dbReference>
<feature type="domain" description="DUF11" evidence="3">
    <location>
        <begin position="617"/>
        <end position="701"/>
    </location>
</feature>
<evidence type="ECO:0000256" key="2">
    <source>
        <dbReference type="SAM" id="SignalP"/>
    </source>
</evidence>
<feature type="compositionally biased region" description="Low complexity" evidence="1">
    <location>
        <begin position="361"/>
        <end position="408"/>
    </location>
</feature>
<feature type="region of interest" description="Disordered" evidence="1">
    <location>
        <begin position="91"/>
        <end position="408"/>
    </location>
</feature>
<evidence type="ECO:0000259" key="3">
    <source>
        <dbReference type="Pfam" id="PF01345"/>
    </source>
</evidence>
<feature type="compositionally biased region" description="Polar residues" evidence="1">
    <location>
        <begin position="550"/>
        <end position="565"/>
    </location>
</feature>
<dbReference type="InterPro" id="IPR013783">
    <property type="entry name" value="Ig-like_fold"/>
</dbReference>
<gene>
    <name evidence="4" type="ORF">RMSM_04135</name>
</gene>
<evidence type="ECO:0000313" key="4">
    <source>
        <dbReference type="EMBL" id="EMI18936.1"/>
    </source>
</evidence>
<feature type="compositionally biased region" description="Low complexity" evidence="1">
    <location>
        <begin position="97"/>
        <end position="115"/>
    </location>
</feature>
<feature type="compositionally biased region" description="Basic and acidic residues" evidence="1">
    <location>
        <begin position="139"/>
        <end position="149"/>
    </location>
</feature>
<feature type="compositionally biased region" description="Low complexity" evidence="1">
    <location>
        <begin position="250"/>
        <end position="262"/>
    </location>
</feature>
<organism evidence="4 5">
    <name type="scientific">Rhodopirellula maiorica SM1</name>
    <dbReference type="NCBI Taxonomy" id="1265738"/>
    <lineage>
        <taxon>Bacteria</taxon>
        <taxon>Pseudomonadati</taxon>
        <taxon>Planctomycetota</taxon>
        <taxon>Planctomycetia</taxon>
        <taxon>Pirellulales</taxon>
        <taxon>Pirellulaceae</taxon>
        <taxon>Novipirellula</taxon>
    </lineage>
</organism>